<comment type="caution">
    <text evidence="4">The sequence shown here is derived from an EMBL/GenBank/DDBJ whole genome shotgun (WGS) entry which is preliminary data.</text>
</comment>
<dbReference type="Pfam" id="PF18962">
    <property type="entry name" value="Por_Secre_tail"/>
    <property type="match status" value="1"/>
</dbReference>
<dbReference type="Proteomes" id="UP000778797">
    <property type="component" value="Unassembled WGS sequence"/>
</dbReference>
<accession>A0ABS8EL57</accession>
<evidence type="ECO:0000313" key="5">
    <source>
        <dbReference type="Proteomes" id="UP000778797"/>
    </source>
</evidence>
<feature type="signal peptide" evidence="2">
    <location>
        <begin position="1"/>
        <end position="19"/>
    </location>
</feature>
<proteinExistence type="predicted"/>
<feature type="domain" description="Secretion system C-terminal sorting" evidence="3">
    <location>
        <begin position="42"/>
        <end position="112"/>
    </location>
</feature>
<feature type="chain" id="PRO_5047488700" evidence="2">
    <location>
        <begin position="20"/>
        <end position="114"/>
    </location>
</feature>
<dbReference type="EMBL" id="JAFMPT010000003">
    <property type="protein sequence ID" value="MCC1483577.1"/>
    <property type="molecule type" value="Genomic_DNA"/>
</dbReference>
<reference evidence="4" key="2">
    <citation type="submission" date="2021-10" db="EMBL/GenBank/DDBJ databases">
        <title>Genome of Winogradskyella sp. E313.</title>
        <authorList>
            <person name="Zhou Y."/>
        </authorList>
    </citation>
    <scope>NUCLEOTIDE SEQUENCE</scope>
    <source>
        <strain evidence="4">E313</strain>
    </source>
</reference>
<keyword evidence="1 2" id="KW-0732">Signal</keyword>
<dbReference type="NCBIfam" id="TIGR04183">
    <property type="entry name" value="Por_Secre_tail"/>
    <property type="match status" value="1"/>
</dbReference>
<name>A0ABS8EL57_9FLAO</name>
<evidence type="ECO:0000256" key="2">
    <source>
        <dbReference type="SAM" id="SignalP"/>
    </source>
</evidence>
<sequence length="114" mass="13057">MKTKLLVLLLFIGGFSSFAQSTTRDNIDIINSQNDKLNEFSISPNPSKRVLNIEFSKIDNDLRLEVYDVLGKRVHKAVLNQLKTTINVTNWKSGVYLVRLSNDKTSLTKRFIKQ</sequence>
<keyword evidence="5" id="KW-1185">Reference proteome</keyword>
<dbReference type="InterPro" id="IPR026444">
    <property type="entry name" value="Secre_tail"/>
</dbReference>
<evidence type="ECO:0000256" key="1">
    <source>
        <dbReference type="ARBA" id="ARBA00022729"/>
    </source>
</evidence>
<evidence type="ECO:0000313" key="4">
    <source>
        <dbReference type="EMBL" id="MCC1483577.1"/>
    </source>
</evidence>
<gene>
    <name evidence="4" type="ORF">J1C55_03145</name>
</gene>
<protein>
    <submittedName>
        <fullName evidence="4">T9SS type A sorting domain-containing protein</fullName>
    </submittedName>
</protein>
<evidence type="ECO:0000259" key="3">
    <source>
        <dbReference type="Pfam" id="PF18962"/>
    </source>
</evidence>
<dbReference type="RefSeq" id="WP_227476030.1">
    <property type="nucleotide sequence ID" value="NZ_JAFMPT010000003.1"/>
</dbReference>
<organism evidence="4 5">
    <name type="scientific">Winogradskyella immobilis</name>
    <dbReference type="NCBI Taxonomy" id="2816852"/>
    <lineage>
        <taxon>Bacteria</taxon>
        <taxon>Pseudomonadati</taxon>
        <taxon>Bacteroidota</taxon>
        <taxon>Flavobacteriia</taxon>
        <taxon>Flavobacteriales</taxon>
        <taxon>Flavobacteriaceae</taxon>
        <taxon>Winogradskyella</taxon>
    </lineage>
</organism>
<reference evidence="4" key="1">
    <citation type="submission" date="2021-03" db="EMBL/GenBank/DDBJ databases">
        <authorList>
            <person name="Ping X."/>
        </authorList>
    </citation>
    <scope>NUCLEOTIDE SEQUENCE</scope>
    <source>
        <strain evidence="4">E313</strain>
    </source>
</reference>